<dbReference type="PANTHER" id="PTHR33877:SF2">
    <property type="entry name" value="OS07G0170200 PROTEIN"/>
    <property type="match status" value="1"/>
</dbReference>
<dbReference type="EMBL" id="JAGGMQ010000001">
    <property type="protein sequence ID" value="MBP2167959.1"/>
    <property type="molecule type" value="Genomic_DNA"/>
</dbReference>
<protein>
    <recommendedName>
        <fullName evidence="1">HNH nuclease domain-containing protein</fullName>
    </recommendedName>
</protein>
<dbReference type="SMART" id="SM00507">
    <property type="entry name" value="HNHc"/>
    <property type="match status" value="1"/>
</dbReference>
<gene>
    <name evidence="2" type="ORF">J2125_001151</name>
</gene>
<organism evidence="2 3">
    <name type="scientific">Winslowiella toletana</name>
    <dbReference type="NCBI Taxonomy" id="92490"/>
    <lineage>
        <taxon>Bacteria</taxon>
        <taxon>Pseudomonadati</taxon>
        <taxon>Pseudomonadota</taxon>
        <taxon>Gammaproteobacteria</taxon>
        <taxon>Enterobacterales</taxon>
        <taxon>Erwiniaceae</taxon>
        <taxon>Winslowiella</taxon>
    </lineage>
</organism>
<sequence>MKSSYAFDLRLVCGGYCYFSTYTLGSVPDDEGLEFRTPSIVINERFVKAVLEMGQHCNLIKNEKAFYEWTCLQGWGLVDVDFAREFIPHWLRKRKCIHSPFGSFTDVSISSPSVRKRTFRGKFKKRILERDNNKCVICSKTQNLTLQHVVPYSRGGETSYRNLVTLCNDCNQELKAEHCSGLYELAGLYDGFEISQLRGTHSNENAVLQAMRFSSNIMHTRADLY</sequence>
<comment type="caution">
    <text evidence="2">The sequence shown here is derived from an EMBL/GenBank/DDBJ whole genome shotgun (WGS) entry which is preliminary data.</text>
</comment>
<dbReference type="CDD" id="cd00085">
    <property type="entry name" value="HNHc"/>
    <property type="match status" value="1"/>
</dbReference>
<dbReference type="InterPro" id="IPR052892">
    <property type="entry name" value="NA-targeting_endonuclease"/>
</dbReference>
<dbReference type="Pfam" id="PF14279">
    <property type="entry name" value="HNH_5"/>
    <property type="match status" value="1"/>
</dbReference>
<dbReference type="Proteomes" id="UP001195624">
    <property type="component" value="Unassembled WGS sequence"/>
</dbReference>
<keyword evidence="3" id="KW-1185">Reference proteome</keyword>
<name>A0ABS4P5P1_9GAMM</name>
<evidence type="ECO:0000313" key="2">
    <source>
        <dbReference type="EMBL" id="MBP2167959.1"/>
    </source>
</evidence>
<dbReference type="RefSeq" id="WP_157819480.1">
    <property type="nucleotide sequence ID" value="NZ_JAGGMQ010000001.1"/>
</dbReference>
<feature type="domain" description="HNH nuclease" evidence="1">
    <location>
        <begin position="122"/>
        <end position="172"/>
    </location>
</feature>
<evidence type="ECO:0000313" key="3">
    <source>
        <dbReference type="Proteomes" id="UP001195624"/>
    </source>
</evidence>
<dbReference type="Gene3D" id="1.10.30.50">
    <property type="match status" value="1"/>
</dbReference>
<evidence type="ECO:0000259" key="1">
    <source>
        <dbReference type="SMART" id="SM00507"/>
    </source>
</evidence>
<dbReference type="InterPro" id="IPR003615">
    <property type="entry name" value="HNH_nuc"/>
</dbReference>
<dbReference type="InterPro" id="IPR029471">
    <property type="entry name" value="HNH_5"/>
</dbReference>
<reference evidence="3" key="1">
    <citation type="submission" date="2023-07" db="EMBL/GenBank/DDBJ databases">
        <title>Genome mining of underrepresented organisms for secondary metabolites.</title>
        <authorList>
            <person name="D'Agostino P.M."/>
        </authorList>
    </citation>
    <scope>NUCLEOTIDE SEQUENCE [LARGE SCALE GENOMIC DNA]</scope>
    <source>
        <strain evidence="3">WS4403</strain>
    </source>
</reference>
<accession>A0ABS4P5P1</accession>
<dbReference type="PANTHER" id="PTHR33877">
    <property type="entry name" value="SLL1193 PROTEIN"/>
    <property type="match status" value="1"/>
</dbReference>
<proteinExistence type="predicted"/>